<keyword evidence="2" id="KW-1133">Transmembrane helix</keyword>
<evidence type="ECO:0000313" key="8">
    <source>
        <dbReference type="Proteomes" id="UP000309390"/>
    </source>
</evidence>
<dbReference type="EMBL" id="UDJK01000002">
    <property type="protein sequence ID" value="SRC21904.1"/>
    <property type="molecule type" value="Genomic_DNA"/>
</dbReference>
<dbReference type="AlphaFoldDB" id="A0AAE2ZSF6"/>
<name>A0AAE2ZSF6_STAAU</name>
<feature type="transmembrane region" description="Helical" evidence="2">
    <location>
        <begin position="265"/>
        <end position="291"/>
    </location>
</feature>
<protein>
    <submittedName>
        <fullName evidence="4">MFS transporter</fullName>
    </submittedName>
    <submittedName>
        <fullName evidence="3">Major facilitator superfamily protein</fullName>
    </submittedName>
</protein>
<feature type="transmembrane region" description="Helical" evidence="2">
    <location>
        <begin position="343"/>
        <end position="362"/>
    </location>
</feature>
<feature type="transmembrane region" description="Helical" evidence="2">
    <location>
        <begin position="200"/>
        <end position="226"/>
    </location>
</feature>
<reference evidence="4" key="4">
    <citation type="submission" date="2021-08" db="EMBL/GenBank/DDBJ databases">
        <title>Whole-genome sequencing of local methicillin-resistant S. aureus strain Lr2.</title>
        <authorList>
            <person name="Ali A."/>
            <person name="Ullah N."/>
        </authorList>
    </citation>
    <scope>NUCLEOTIDE SEQUENCE</scope>
    <source>
        <strain evidence="4">Lr2</strain>
    </source>
</reference>
<accession>A0AAE2ZSF6</accession>
<dbReference type="SUPFAM" id="SSF103473">
    <property type="entry name" value="MFS general substrate transporter"/>
    <property type="match status" value="1"/>
</dbReference>
<organism evidence="4 8">
    <name type="scientific">Staphylococcus aureus</name>
    <dbReference type="NCBI Taxonomy" id="1280"/>
    <lineage>
        <taxon>Bacteria</taxon>
        <taxon>Bacillati</taxon>
        <taxon>Bacillota</taxon>
        <taxon>Bacilli</taxon>
        <taxon>Bacillales</taxon>
        <taxon>Staphylococcaceae</taxon>
        <taxon>Staphylococcus</taxon>
    </lineage>
</organism>
<feature type="transmembrane region" description="Helical" evidence="2">
    <location>
        <begin position="132"/>
        <end position="151"/>
    </location>
</feature>
<dbReference type="RefSeq" id="WP_001037456.1">
    <property type="nucleotide sequence ID" value="NZ_AP025176.1"/>
</dbReference>
<dbReference type="GO" id="GO:0005886">
    <property type="term" value="C:plasma membrane"/>
    <property type="evidence" value="ECO:0007669"/>
    <property type="project" value="UniProtKB-SubCell"/>
</dbReference>
<comment type="subcellular location">
    <subcellularLocation>
        <location evidence="1">Cell membrane</location>
        <topology evidence="1">Multi-pass membrane protein</topology>
    </subcellularLocation>
</comment>
<feature type="transmembrane region" description="Helical" evidence="2">
    <location>
        <begin position="311"/>
        <end position="336"/>
    </location>
</feature>
<evidence type="ECO:0000313" key="6">
    <source>
        <dbReference type="EMBL" id="SRC21904.1"/>
    </source>
</evidence>
<proteinExistence type="predicted"/>
<dbReference type="Proteomes" id="UP000249918">
    <property type="component" value="Unassembled WGS sequence"/>
</dbReference>
<sequence length="373" mass="43395">MNKLILGIYLYRILSRAYFYLPFLLIYFLAQNYSIMQLEILMATYGVAAFLFGLYKEKIFRIYQIKDAYKLIVSEVFKIIGLILLLYPSHFYILLVAQLLLGLSYSIMAGVDTSIIKMNIKNHKLIQNKSNGYMFLSLLISGIIGSYLYGINIKWPIYMTGLFSILTILVILLTLVENVDCNIKSESKRKRKKLLADEKFWVLHYSFLRALILGFFVGFIPINLYIDLKLNNVQFISVLTSYTIMGYISSRYLTRYLNYKFLSEICLVIFLIIYTFQNIIAITIAILFLGISSGLTRPQTINELSNSSNLAAILNYAETLYFIFNIAFLLIGGYLYSIGTIQYLMLFMSLLTFIYLLTLFYLRRDQHENQHRI</sequence>
<feature type="transmembrane region" description="Helical" evidence="2">
    <location>
        <begin position="67"/>
        <end position="85"/>
    </location>
</feature>
<evidence type="ECO:0000256" key="1">
    <source>
        <dbReference type="ARBA" id="ARBA00004651"/>
    </source>
</evidence>
<dbReference type="InterPro" id="IPR036259">
    <property type="entry name" value="MFS_trans_sf"/>
</dbReference>
<evidence type="ECO:0000256" key="2">
    <source>
        <dbReference type="SAM" id="Phobius"/>
    </source>
</evidence>
<feature type="transmembrane region" description="Helical" evidence="2">
    <location>
        <begin position="35"/>
        <end position="55"/>
    </location>
</feature>
<dbReference type="EMBL" id="JAIGOF010000001">
    <property type="protein sequence ID" value="MBX8593384.1"/>
    <property type="molecule type" value="Genomic_DNA"/>
</dbReference>
<evidence type="ECO:0000313" key="3">
    <source>
        <dbReference type="EMBL" id="CZQ50806.1"/>
    </source>
</evidence>
<feature type="transmembrane region" description="Helical" evidence="2">
    <location>
        <begin position="91"/>
        <end position="111"/>
    </location>
</feature>
<dbReference type="EMBL" id="CP038850">
    <property type="protein sequence ID" value="QCT56752.1"/>
    <property type="molecule type" value="Genomic_DNA"/>
</dbReference>
<reference evidence="5" key="3">
    <citation type="submission" date="2019-04" db="EMBL/GenBank/DDBJ databases">
        <title>Whole-genome sequencing of local methicillin-resistant S. aureus strain Lr2.</title>
        <authorList>
            <person name="Ullah N."/>
            <person name="Ali A."/>
        </authorList>
    </citation>
    <scope>NUCLEOTIDE SEQUENCE [LARGE SCALE GENOMIC DNA]</scope>
    <source>
        <strain evidence="5">Lr2</strain>
    </source>
</reference>
<dbReference type="EMBL" id="FJNR01000001">
    <property type="protein sequence ID" value="CZQ50806.1"/>
    <property type="molecule type" value="Genomic_DNA"/>
</dbReference>
<reference evidence="6 7" key="2">
    <citation type="submission" date="2018-06" db="EMBL/GenBank/DDBJ databases">
        <authorList>
            <consortium name="Pathogen Informatics"/>
            <person name="Doyle S."/>
        </authorList>
    </citation>
    <scope>NUCLEOTIDE SEQUENCE [LARGE SCALE GENOMIC DNA]</scope>
    <source>
        <strain evidence="6 7">EOE047</strain>
    </source>
</reference>
<dbReference type="Proteomes" id="UP000070985">
    <property type="component" value="Unassembled WGS sequence"/>
</dbReference>
<dbReference type="Proteomes" id="UP000309390">
    <property type="component" value="Unassembled WGS sequence"/>
</dbReference>
<dbReference type="GO" id="GO:0022857">
    <property type="term" value="F:transmembrane transporter activity"/>
    <property type="evidence" value="ECO:0007669"/>
    <property type="project" value="InterPro"/>
</dbReference>
<keyword evidence="2" id="KW-0812">Transmembrane</keyword>
<keyword evidence="2" id="KW-0472">Membrane</keyword>
<dbReference type="Pfam" id="PF07690">
    <property type="entry name" value="MFS_1"/>
    <property type="match status" value="1"/>
</dbReference>
<reference evidence="3" key="1">
    <citation type="submission" date="2016-02" db="EMBL/GenBank/DDBJ databases">
        <authorList>
            <consortium name="Pathogen Informatics"/>
        </authorList>
    </citation>
    <scope>NUCLEOTIDE SEQUENCE</scope>
    <source>
        <strain evidence="3">1943STDY5698364</strain>
    </source>
</reference>
<feature type="transmembrane region" description="Helical" evidence="2">
    <location>
        <begin position="232"/>
        <end position="253"/>
    </location>
</feature>
<evidence type="ECO:0000313" key="7">
    <source>
        <dbReference type="Proteomes" id="UP000249918"/>
    </source>
</evidence>
<gene>
    <name evidence="4" type="ORF">E1948_01980</name>
    <name evidence="5" type="ORF">E1948_04645</name>
    <name evidence="3" type="ORF">ERS391062_00017</name>
    <name evidence="6" type="ORF">SAMEA1466929_00501</name>
</gene>
<dbReference type="Gene3D" id="1.20.1250.20">
    <property type="entry name" value="MFS general substrate transporter like domains"/>
    <property type="match status" value="1"/>
</dbReference>
<dbReference type="InterPro" id="IPR011701">
    <property type="entry name" value="MFS"/>
</dbReference>
<evidence type="ECO:0000313" key="4">
    <source>
        <dbReference type="EMBL" id="MBX8593384.1"/>
    </source>
</evidence>
<feature type="transmembrane region" description="Helical" evidence="2">
    <location>
        <begin position="157"/>
        <end position="179"/>
    </location>
</feature>
<evidence type="ECO:0000313" key="5">
    <source>
        <dbReference type="EMBL" id="QCT56752.1"/>
    </source>
</evidence>
<feature type="transmembrane region" description="Helical" evidence="2">
    <location>
        <begin position="9"/>
        <end position="29"/>
    </location>
</feature>